<name>K4FTW4_CALMI</name>
<evidence type="ECO:0000313" key="6">
    <source>
        <dbReference type="EMBL" id="AFK11260.1"/>
    </source>
</evidence>
<dbReference type="Pfam" id="PF00354">
    <property type="entry name" value="Pentaxin"/>
    <property type="match status" value="1"/>
</dbReference>
<evidence type="ECO:0000256" key="2">
    <source>
        <dbReference type="ARBA" id="ARBA00022837"/>
    </source>
</evidence>
<accession>K4FTW4</accession>
<evidence type="ECO:0000256" key="3">
    <source>
        <dbReference type="PROSITE-ProRule" id="PRU01172"/>
    </source>
</evidence>
<dbReference type="PRINTS" id="PR00895">
    <property type="entry name" value="PENTAXIN"/>
</dbReference>
<dbReference type="OrthoDB" id="547680at2759"/>
<dbReference type="Gene3D" id="2.60.120.200">
    <property type="match status" value="1"/>
</dbReference>
<dbReference type="GO" id="GO:0005576">
    <property type="term" value="C:extracellular region"/>
    <property type="evidence" value="ECO:0007669"/>
    <property type="project" value="UniProtKB-SubCell"/>
</dbReference>
<keyword evidence="3" id="KW-1015">Disulfide bond</keyword>
<feature type="domain" description="Pentraxin (PTX)" evidence="5">
    <location>
        <begin position="23"/>
        <end position="223"/>
    </location>
</feature>
<keyword evidence="2 4" id="KW-0106">Calcium</keyword>
<dbReference type="InterPro" id="IPR013320">
    <property type="entry name" value="ConA-like_dom_sf"/>
</dbReference>
<dbReference type="KEGG" id="cmk:103172126"/>
<dbReference type="PANTHER" id="PTHR45869">
    <property type="entry name" value="C-REACTIVE PROTEIN-RELATED"/>
    <property type="match status" value="1"/>
</dbReference>
<keyword evidence="4" id="KW-0732">Signal</keyword>
<dbReference type="InterPro" id="IPR051005">
    <property type="entry name" value="Pentraxin_domain"/>
</dbReference>
<comment type="subcellular location">
    <subcellularLocation>
        <location evidence="4">Secreted</location>
    </subcellularLocation>
</comment>
<dbReference type="SUPFAM" id="SSF49899">
    <property type="entry name" value="Concanavalin A-like lectins/glucanases"/>
    <property type="match status" value="1"/>
</dbReference>
<evidence type="ECO:0000256" key="4">
    <source>
        <dbReference type="RuleBase" id="RU362112"/>
    </source>
</evidence>
<dbReference type="SMART" id="SM00159">
    <property type="entry name" value="PTX"/>
    <property type="match status" value="1"/>
</dbReference>
<keyword evidence="1 4" id="KW-0479">Metal-binding</keyword>
<feature type="signal peptide" evidence="4">
    <location>
        <begin position="1"/>
        <end position="16"/>
    </location>
</feature>
<dbReference type="GO" id="GO:0046872">
    <property type="term" value="F:metal ion binding"/>
    <property type="evidence" value="ECO:0007669"/>
    <property type="project" value="UniProtKB-KW"/>
</dbReference>
<reference evidence="6" key="1">
    <citation type="journal article" date="2012" name="PLoS ONE">
        <title>Sequencing and Analysis of Full-Length cDNAs, 5'-ESTs and 3'-ESTs from a Cartilaginous Fish, the Elephant Shark (Callorhinchus milii).</title>
        <authorList>
            <person name="Tan Y.Y."/>
            <person name="Kodzius R."/>
            <person name="Tay B.H."/>
            <person name="Tay A."/>
            <person name="Brenner S."/>
            <person name="Venkatesh B."/>
        </authorList>
    </citation>
    <scope>NUCLEOTIDE SEQUENCE</scope>
    <source>
        <tissue evidence="6">Liver</tissue>
    </source>
</reference>
<dbReference type="EMBL" id="JX212150">
    <property type="protein sequence ID" value="AFM90464.1"/>
    <property type="molecule type" value="mRNA"/>
</dbReference>
<evidence type="ECO:0000259" key="5">
    <source>
        <dbReference type="PROSITE" id="PS51828"/>
    </source>
</evidence>
<dbReference type="RefSeq" id="XP_042201266.1">
    <property type="nucleotide sequence ID" value="XM_042345332.1"/>
</dbReference>
<comment type="cofactor">
    <cofactor evidence="4">
        <name>Ca(2+)</name>
        <dbReference type="ChEBI" id="CHEBI:29108"/>
    </cofactor>
    <text evidence="4">Binds 2 calcium ions per subunit.</text>
</comment>
<dbReference type="InterPro" id="IPR001759">
    <property type="entry name" value="PTX_dom"/>
</dbReference>
<dbReference type="AlphaFoldDB" id="K4FTW4"/>
<feature type="disulfide bond" evidence="3">
    <location>
        <begin position="54"/>
        <end position="113"/>
    </location>
</feature>
<dbReference type="PANTHER" id="PTHR45869:SF2">
    <property type="entry name" value="C-REACTIVE PROTEIN-RELATED"/>
    <property type="match status" value="1"/>
</dbReference>
<feature type="chain" id="PRO_5007363501" description="Pentraxin family member" evidence="4">
    <location>
        <begin position="17"/>
        <end position="227"/>
    </location>
</feature>
<sequence>MKTLVIFLAIIMAASAAFSKGLLMQSLNFPMETDDSYVKVQPNKPMGLTAFTLCAKILTDAGGVLSIFSYATQNHNNELLLGRETNGKFSLHLSGPPVLFDASMAQVGWTPLCVTWESKTGMTALWVNGTRSVRKKYQTGRTLEAGGVIILGQDQDNVQGGFQKKECFIGEMTDIHLWDYILVPSEIRQRSRKSINPRGNVIDWNTMKYETKGTVIVSPSDIYPQQN</sequence>
<dbReference type="EMBL" id="JX053032">
    <property type="protein sequence ID" value="AFK11260.1"/>
    <property type="molecule type" value="mRNA"/>
</dbReference>
<evidence type="ECO:0000256" key="1">
    <source>
        <dbReference type="ARBA" id="ARBA00022723"/>
    </source>
</evidence>
<dbReference type="PROSITE" id="PS51828">
    <property type="entry name" value="PTX_2"/>
    <property type="match status" value="1"/>
</dbReference>
<proteinExistence type="evidence at transcript level"/>
<protein>
    <recommendedName>
        <fullName evidence="4">Pentraxin family member</fullName>
    </recommendedName>
</protein>
<comment type="similarity">
    <text evidence="4">Belongs to the pentraxin family.</text>
</comment>
<dbReference type="GeneID" id="103172126"/>
<organism evidence="6">
    <name type="scientific">Callorhinchus milii</name>
    <name type="common">Ghost shark</name>
    <dbReference type="NCBI Taxonomy" id="7868"/>
    <lineage>
        <taxon>Eukaryota</taxon>
        <taxon>Metazoa</taxon>
        <taxon>Chordata</taxon>
        <taxon>Craniata</taxon>
        <taxon>Vertebrata</taxon>
        <taxon>Chondrichthyes</taxon>
        <taxon>Holocephali</taxon>
        <taxon>Chimaeriformes</taxon>
        <taxon>Callorhinchidae</taxon>
        <taxon>Callorhinchus</taxon>
    </lineage>
</organism>
<comment type="subunit">
    <text evidence="4">Homopentamer. Pentaxin (or pentraxin) have a discoid arrangement of 5 non-covalently bound subunits.</text>
</comment>